<sequence>MTSNRIIYSREYLISLKPTDLQLHKKDKKKHHAGWQRALKNTPIQFMTVPAIMSTNCRSLPAKINCLQSLVSSIIYHNTGIISLQETWLHDLYDDNLVYLNNFKLFRQDRCSSRKKRGGGVAIFINSQWCTSNNVCFKFSSDNIDCLTVKCRPRHLSKYNYIYISNMYIAPGCNSTELSLFADEFTSLAATSFGNSLSIVTGDFNSSDHSFLISLGHDNIVNFPTRMDNTLDLVFTNDAGIFEARKRAPLLNSDHCIIRILPKVYGKQHKRVFSYLGKKTQHRCYSHDNILNLRSMLKDTNWDLFTEQALDNTIANITHYLNFCLDVCCPKETIFLKFDRFSSSQLKKLRREKERLFKMKNKSGVKRMNTLIKLELQRLNALYNQKFLSCKSPSNMWKLLKEITGGKQMLNDISVDVNMLNESFICIPANVMIPNSNSVNNDCFSCLNTNDVLKCLQSLKPTQSLGPDGVPAVILKECADILCSPLTDIFNESFSKSIIPESWKNIKIVPVPKSTSGPNVKFRPISITSPFLKVMERLILLNLDPSLKPFNDPNQFAYKHSRSTLDAAVVLHHSIVSSLDKGAKYVRCAFLDYTSAFDSVPRSLLLSKLAATQAESWTNKWLHSYFSERKQYTVYNGKSSTTSLTLAGVPQGAVLSPFLFSFFLHDLPHSDVATFVKYADDLSVSMPVNSQSDCSKLNSFLSEISQWSSSNGLKLNPSKCQVVNFTFRRKCDLQQLVSSHGPTLIDGTEVENTSYVKYLGLSFSTDLSWSSHILLVTRKMFRLTFYIRKFRQSGINQSLLSQFVNSCILPILLYCSPLVFPGLLKKDFASLRRALKAVSRASGISLNQLVNTIVDRHIMSCKKLANTILSDPKHPLYTHLSPCISSGRTRSSYRRLYARTTKYKNSTIPYLAQLLCDEKSVRYDTINLLRHSNK</sequence>
<dbReference type="GO" id="GO:0003824">
    <property type="term" value="F:catalytic activity"/>
    <property type="evidence" value="ECO:0007669"/>
    <property type="project" value="InterPro"/>
</dbReference>
<organism evidence="2 3">
    <name type="scientific">Trichobilharzia regenti</name>
    <name type="common">Nasal bird schistosome</name>
    <dbReference type="NCBI Taxonomy" id="157069"/>
    <lineage>
        <taxon>Eukaryota</taxon>
        <taxon>Metazoa</taxon>
        <taxon>Spiralia</taxon>
        <taxon>Lophotrochozoa</taxon>
        <taxon>Platyhelminthes</taxon>
        <taxon>Trematoda</taxon>
        <taxon>Digenea</taxon>
        <taxon>Strigeidida</taxon>
        <taxon>Schistosomatoidea</taxon>
        <taxon>Schistosomatidae</taxon>
        <taxon>Trichobilharzia</taxon>
    </lineage>
</organism>
<dbReference type="Pfam" id="PF00078">
    <property type="entry name" value="RVT_1"/>
    <property type="match status" value="1"/>
</dbReference>
<dbReference type="CDD" id="cd01650">
    <property type="entry name" value="RT_nLTR_like"/>
    <property type="match status" value="1"/>
</dbReference>
<evidence type="ECO:0000259" key="1">
    <source>
        <dbReference type="PROSITE" id="PS50878"/>
    </source>
</evidence>
<dbReference type="Gene3D" id="3.10.10.10">
    <property type="entry name" value="HIV Type 1 Reverse Transcriptase, subunit A, domain 1"/>
    <property type="match status" value="1"/>
</dbReference>
<accession>A0AA85JP74</accession>
<dbReference type="Proteomes" id="UP000050795">
    <property type="component" value="Unassembled WGS sequence"/>
</dbReference>
<protein>
    <recommendedName>
        <fullName evidence="1">Reverse transcriptase domain-containing protein</fullName>
    </recommendedName>
</protein>
<name>A0AA85JP74_TRIRE</name>
<evidence type="ECO:0000313" key="2">
    <source>
        <dbReference type="Proteomes" id="UP000050795"/>
    </source>
</evidence>
<dbReference type="InterPro" id="IPR043502">
    <property type="entry name" value="DNA/RNA_pol_sf"/>
</dbReference>
<dbReference type="WBParaSite" id="TREG1_35860.1">
    <property type="protein sequence ID" value="TREG1_35860.1"/>
    <property type="gene ID" value="TREG1_35860"/>
</dbReference>
<dbReference type="Gene3D" id="3.30.70.270">
    <property type="match status" value="1"/>
</dbReference>
<dbReference type="SUPFAM" id="SSF56219">
    <property type="entry name" value="DNase I-like"/>
    <property type="match status" value="1"/>
</dbReference>
<dbReference type="PANTHER" id="PTHR47510">
    <property type="entry name" value="REVERSE TRANSCRIPTASE DOMAIN-CONTAINING PROTEIN"/>
    <property type="match status" value="1"/>
</dbReference>
<dbReference type="SUPFAM" id="SSF56672">
    <property type="entry name" value="DNA/RNA polymerases"/>
    <property type="match status" value="1"/>
</dbReference>
<dbReference type="AlphaFoldDB" id="A0AA85JP74"/>
<reference evidence="3" key="2">
    <citation type="submission" date="2023-11" db="UniProtKB">
        <authorList>
            <consortium name="WormBaseParasite"/>
        </authorList>
    </citation>
    <scope>IDENTIFICATION</scope>
</reference>
<proteinExistence type="predicted"/>
<dbReference type="PROSITE" id="PS50878">
    <property type="entry name" value="RT_POL"/>
    <property type="match status" value="1"/>
</dbReference>
<keyword evidence="2" id="KW-1185">Reference proteome</keyword>
<dbReference type="PANTHER" id="PTHR47510:SF3">
    <property type="entry name" value="ENDO_EXONUCLEASE_PHOSPHATASE DOMAIN-CONTAINING PROTEIN"/>
    <property type="match status" value="1"/>
</dbReference>
<dbReference type="InterPro" id="IPR000477">
    <property type="entry name" value="RT_dom"/>
</dbReference>
<dbReference type="InterPro" id="IPR005135">
    <property type="entry name" value="Endo/exonuclease/phosphatase"/>
</dbReference>
<dbReference type="InterPro" id="IPR043128">
    <property type="entry name" value="Rev_trsase/Diguanyl_cyclase"/>
</dbReference>
<dbReference type="Pfam" id="PF03372">
    <property type="entry name" value="Exo_endo_phos"/>
    <property type="match status" value="1"/>
</dbReference>
<feature type="domain" description="Reverse transcriptase" evidence="1">
    <location>
        <begin position="492"/>
        <end position="763"/>
    </location>
</feature>
<reference evidence="2" key="1">
    <citation type="submission" date="2022-06" db="EMBL/GenBank/DDBJ databases">
        <authorList>
            <person name="Berger JAMES D."/>
            <person name="Berger JAMES D."/>
        </authorList>
    </citation>
    <scope>NUCLEOTIDE SEQUENCE [LARGE SCALE GENOMIC DNA]</scope>
</reference>
<dbReference type="InterPro" id="IPR036691">
    <property type="entry name" value="Endo/exonu/phosph_ase_sf"/>
</dbReference>
<evidence type="ECO:0000313" key="3">
    <source>
        <dbReference type="WBParaSite" id="TREG1_35860.1"/>
    </source>
</evidence>
<dbReference type="Gene3D" id="3.60.10.10">
    <property type="entry name" value="Endonuclease/exonuclease/phosphatase"/>
    <property type="match status" value="1"/>
</dbReference>